<gene>
    <name evidence="1" type="ORF">PFISCL1PPCAC_17462</name>
</gene>
<dbReference type="AlphaFoldDB" id="A0AAV5W2Y7"/>
<dbReference type="InterPro" id="IPR011004">
    <property type="entry name" value="Trimer_LpxA-like_sf"/>
</dbReference>
<feature type="non-terminal residue" evidence="1">
    <location>
        <position position="1"/>
    </location>
</feature>
<dbReference type="Gene3D" id="2.160.10.10">
    <property type="entry name" value="Hexapeptide repeat proteins"/>
    <property type="match status" value="1"/>
</dbReference>
<evidence type="ECO:0000313" key="1">
    <source>
        <dbReference type="EMBL" id="GMT26165.1"/>
    </source>
</evidence>
<dbReference type="SUPFAM" id="SSF51161">
    <property type="entry name" value="Trimeric LpxA-like enzymes"/>
    <property type="match status" value="1"/>
</dbReference>
<name>A0AAV5W2Y7_9BILA</name>
<reference evidence="1" key="1">
    <citation type="submission" date="2023-10" db="EMBL/GenBank/DDBJ databases">
        <title>Genome assembly of Pristionchus species.</title>
        <authorList>
            <person name="Yoshida K."/>
            <person name="Sommer R.J."/>
        </authorList>
    </citation>
    <scope>NUCLEOTIDE SEQUENCE</scope>
    <source>
        <strain evidence="1">RS5133</strain>
    </source>
</reference>
<evidence type="ECO:0000313" key="2">
    <source>
        <dbReference type="Proteomes" id="UP001432322"/>
    </source>
</evidence>
<comment type="caution">
    <text evidence="1">The sequence shown here is derived from an EMBL/GenBank/DDBJ whole genome shotgun (WGS) entry which is preliminary data.</text>
</comment>
<proteinExistence type="predicted"/>
<dbReference type="EMBL" id="BTSY01000004">
    <property type="protein sequence ID" value="GMT26165.1"/>
    <property type="molecule type" value="Genomic_DNA"/>
</dbReference>
<feature type="non-terminal residue" evidence="1">
    <location>
        <position position="79"/>
    </location>
</feature>
<keyword evidence="2" id="KW-1185">Reference proteome</keyword>
<organism evidence="1 2">
    <name type="scientific">Pristionchus fissidentatus</name>
    <dbReference type="NCBI Taxonomy" id="1538716"/>
    <lineage>
        <taxon>Eukaryota</taxon>
        <taxon>Metazoa</taxon>
        <taxon>Ecdysozoa</taxon>
        <taxon>Nematoda</taxon>
        <taxon>Chromadorea</taxon>
        <taxon>Rhabditida</taxon>
        <taxon>Rhabditina</taxon>
        <taxon>Diplogasteromorpha</taxon>
        <taxon>Diplogasteroidea</taxon>
        <taxon>Neodiplogasteridae</taxon>
        <taxon>Pristionchus</taxon>
    </lineage>
</organism>
<accession>A0AAV5W2Y7</accession>
<dbReference type="Proteomes" id="UP001432322">
    <property type="component" value="Unassembled WGS sequence"/>
</dbReference>
<protein>
    <submittedName>
        <fullName evidence="1">Uncharacterized protein</fullName>
    </submittedName>
</protein>
<sequence length="79" mass="8829">LSNIDNMGATGDLNILYFELHSLANAFLGCLQGMPDLLELDHLTVFHDISLGRNVRLKSTVPFHHCEPRGTCRHSARID</sequence>